<gene>
    <name evidence="2" type="ORF">EXIGLDRAFT_748040</name>
</gene>
<keyword evidence="3" id="KW-1185">Reference proteome</keyword>
<dbReference type="InParanoid" id="A0A165K267"/>
<evidence type="ECO:0000259" key="1">
    <source>
        <dbReference type="PROSITE" id="PS50011"/>
    </source>
</evidence>
<proteinExistence type="predicted"/>
<dbReference type="InterPro" id="IPR001245">
    <property type="entry name" value="Ser-Thr/Tyr_kinase_cat_dom"/>
</dbReference>
<dbReference type="CDD" id="cd00180">
    <property type="entry name" value="PKc"/>
    <property type="match status" value="1"/>
</dbReference>
<evidence type="ECO:0000313" key="3">
    <source>
        <dbReference type="Proteomes" id="UP000077266"/>
    </source>
</evidence>
<accession>A0A165K267</accession>
<feature type="non-terminal residue" evidence="2">
    <location>
        <position position="279"/>
    </location>
</feature>
<dbReference type="InterPro" id="IPR008271">
    <property type="entry name" value="Ser/Thr_kinase_AS"/>
</dbReference>
<evidence type="ECO:0000313" key="2">
    <source>
        <dbReference type="EMBL" id="KZV95678.1"/>
    </source>
</evidence>
<feature type="domain" description="Protein kinase" evidence="1">
    <location>
        <begin position="68"/>
        <end position="279"/>
    </location>
</feature>
<dbReference type="Proteomes" id="UP000077266">
    <property type="component" value="Unassembled WGS sequence"/>
</dbReference>
<dbReference type="InterPro" id="IPR000719">
    <property type="entry name" value="Prot_kinase_dom"/>
</dbReference>
<name>A0A165K267_EXIGL</name>
<dbReference type="OrthoDB" id="26722at2759"/>
<dbReference type="PANTHER" id="PTHR44329:SF261">
    <property type="entry name" value="ZINC FINGER CONTAINING PROTEIN KINASE-RELATED"/>
    <property type="match status" value="1"/>
</dbReference>
<dbReference type="PROSITE" id="PS00108">
    <property type="entry name" value="PROTEIN_KINASE_ST"/>
    <property type="match status" value="1"/>
</dbReference>
<dbReference type="GO" id="GO:0005524">
    <property type="term" value="F:ATP binding"/>
    <property type="evidence" value="ECO:0007669"/>
    <property type="project" value="InterPro"/>
</dbReference>
<dbReference type="InterPro" id="IPR011009">
    <property type="entry name" value="Kinase-like_dom_sf"/>
</dbReference>
<dbReference type="PANTHER" id="PTHR44329">
    <property type="entry name" value="SERINE/THREONINE-PROTEIN KINASE TNNI3K-RELATED"/>
    <property type="match status" value="1"/>
</dbReference>
<organism evidence="2 3">
    <name type="scientific">Exidia glandulosa HHB12029</name>
    <dbReference type="NCBI Taxonomy" id="1314781"/>
    <lineage>
        <taxon>Eukaryota</taxon>
        <taxon>Fungi</taxon>
        <taxon>Dikarya</taxon>
        <taxon>Basidiomycota</taxon>
        <taxon>Agaricomycotina</taxon>
        <taxon>Agaricomycetes</taxon>
        <taxon>Auriculariales</taxon>
        <taxon>Exidiaceae</taxon>
        <taxon>Exidia</taxon>
    </lineage>
</organism>
<dbReference type="STRING" id="1314781.A0A165K267"/>
<keyword evidence="2" id="KW-0808">Transferase</keyword>
<dbReference type="AlphaFoldDB" id="A0A165K267"/>
<reference evidence="2 3" key="1">
    <citation type="journal article" date="2016" name="Mol. Biol. Evol.">
        <title>Comparative Genomics of Early-Diverging Mushroom-Forming Fungi Provides Insights into the Origins of Lignocellulose Decay Capabilities.</title>
        <authorList>
            <person name="Nagy L.G."/>
            <person name="Riley R."/>
            <person name="Tritt A."/>
            <person name="Adam C."/>
            <person name="Daum C."/>
            <person name="Floudas D."/>
            <person name="Sun H."/>
            <person name="Yadav J.S."/>
            <person name="Pangilinan J."/>
            <person name="Larsson K.H."/>
            <person name="Matsuura K."/>
            <person name="Barry K."/>
            <person name="Labutti K."/>
            <person name="Kuo R."/>
            <person name="Ohm R.A."/>
            <person name="Bhattacharya S.S."/>
            <person name="Shirouzu T."/>
            <person name="Yoshinaga Y."/>
            <person name="Martin F.M."/>
            <person name="Grigoriev I.V."/>
            <person name="Hibbett D.S."/>
        </authorList>
    </citation>
    <scope>NUCLEOTIDE SEQUENCE [LARGE SCALE GENOMIC DNA]</scope>
    <source>
        <strain evidence="2 3">HHB12029</strain>
    </source>
</reference>
<dbReference type="PROSITE" id="PS50011">
    <property type="entry name" value="PROTEIN_KINASE_DOM"/>
    <property type="match status" value="1"/>
</dbReference>
<dbReference type="Gene3D" id="1.10.510.10">
    <property type="entry name" value="Transferase(Phosphotransferase) domain 1"/>
    <property type="match status" value="1"/>
</dbReference>
<sequence>MSSDVDQLALAPRSPSQPLLRRVWDQLSRFTEAAAASPNSPLANRGGGAIDGIGSQNYPLDITRQVRNISDRPVAYGGYADIYIGVWKNGRVDMKVAIKVLRVRSVDMAGTRLLRQLRHEISIWKRLSHPNIHVLCGLHEGLGPTPAMVSPWYTNGDINNYVSRRAGEPEIDIIKAELFLDVTTGLAFLHEYPVVHGDIKGGNVLISDDGVARLCDFGLSRLLVEHSQSITHTGVRGSSRWMAPELFLDGERHSSYSDIWAMGCLLLEVWSATLPYYTK</sequence>
<dbReference type="EMBL" id="KV425953">
    <property type="protein sequence ID" value="KZV95678.1"/>
    <property type="molecule type" value="Genomic_DNA"/>
</dbReference>
<dbReference type="SMART" id="SM00220">
    <property type="entry name" value="S_TKc"/>
    <property type="match status" value="1"/>
</dbReference>
<protein>
    <submittedName>
        <fullName evidence="2">Kinase-like protein</fullName>
    </submittedName>
</protein>
<dbReference type="InterPro" id="IPR051681">
    <property type="entry name" value="Ser/Thr_Kinases-Pseudokinases"/>
</dbReference>
<dbReference type="SUPFAM" id="SSF56112">
    <property type="entry name" value="Protein kinase-like (PK-like)"/>
    <property type="match status" value="1"/>
</dbReference>
<dbReference type="GO" id="GO:0004674">
    <property type="term" value="F:protein serine/threonine kinase activity"/>
    <property type="evidence" value="ECO:0007669"/>
    <property type="project" value="TreeGrafter"/>
</dbReference>
<dbReference type="Pfam" id="PF07714">
    <property type="entry name" value="PK_Tyr_Ser-Thr"/>
    <property type="match status" value="1"/>
</dbReference>
<keyword evidence="2" id="KW-0418">Kinase</keyword>